<dbReference type="SUPFAM" id="SSF52540">
    <property type="entry name" value="P-loop containing nucleoside triphosphate hydrolases"/>
    <property type="match status" value="2"/>
</dbReference>
<protein>
    <submittedName>
        <fullName evidence="5">AAA family ATPase</fullName>
    </submittedName>
</protein>
<dbReference type="InterPro" id="IPR050221">
    <property type="entry name" value="26S_Proteasome_ATPase"/>
</dbReference>
<keyword evidence="2" id="KW-0547">Nucleotide-binding</keyword>
<dbReference type="SMART" id="SM00382">
    <property type="entry name" value="AAA"/>
    <property type="match status" value="2"/>
</dbReference>
<proteinExistence type="inferred from homology"/>
<dbReference type="CDD" id="cd19481">
    <property type="entry name" value="RecA-like_protease"/>
    <property type="match status" value="1"/>
</dbReference>
<keyword evidence="6" id="KW-1185">Reference proteome</keyword>
<dbReference type="Pfam" id="PF00004">
    <property type="entry name" value="AAA"/>
    <property type="match status" value="2"/>
</dbReference>
<dbReference type="EMBL" id="JAUHLI010000023">
    <property type="protein sequence ID" value="MEE2003166.1"/>
    <property type="molecule type" value="Genomic_DNA"/>
</dbReference>
<dbReference type="InterPro" id="IPR027417">
    <property type="entry name" value="P-loop_NTPase"/>
</dbReference>
<evidence type="ECO:0000256" key="1">
    <source>
        <dbReference type="ARBA" id="ARBA00006914"/>
    </source>
</evidence>
<keyword evidence="3" id="KW-0067">ATP-binding</keyword>
<dbReference type="Gene3D" id="3.40.50.300">
    <property type="entry name" value="P-loop containing nucleotide triphosphate hydrolases"/>
    <property type="match status" value="2"/>
</dbReference>
<sequence length="706" mass="78649">MSVAINPDTSIKSAKRSFCSDTPSSLNHTSALPASEQKLLLAKVWFLRAFRKIAKPEEFFKTSEQHSAILRDYFSIDCTVGCFSAVMDKLQREQIQLESAYKNLFQQGTLFSVNLRYLQTQMGLSEAEQNLLLFFSVMHDESDLEAIERCSHSTNRRHLCDLLASVLDCKSTQIRAGLSSESLLRQSGFLIQSNNMFAGWLDAFEVPGVIREALFNPLLSGDKFSSPFVTVSSEPKLTLDDFYGFTVHNQLITHYIQRALAGNKVGANVLLYGAPGTGKTEYAKVIAKVCGAVLMEVPSQSDKKEALTGQQRVRFAVQAGRMYQGKGRVLLFDEAEDVFNGPLFGRSTASKHKAWINHVLDSCLLPTVWISNDVSDMDPAFIRRFDVIIDFDDVKEVVRVEQFSKIVHQALSGDMLSKLAGRKDISAAMVERAADMAELKVAACQESFDDAFIDSLNCCLKAQGKPKVEPFNKSKVEFDSAFVKTTENLDRLADAISTQKYGRLCIFGPPGTGKTAFCHWLAKQAGMPLLVKRASDLLGKYVGDNEKMIAAAFAQATHDGSILLIDEVDSLLSDRASGQSSWEKRATNELLTQLDAYQGIFIACTNLMDEIDAATMRRFDFKLHFDYLNANQSELLLRKTCHSLTIAGPTERDIAEIRQLSFLTPGDYAMLARRHRLSAIKSAADFIRQLQAETGFKRQSCRRIGF</sequence>
<organism evidence="5 6">
    <name type="scientific">Alkalimonas cellulosilytica</name>
    <dbReference type="NCBI Taxonomy" id="3058395"/>
    <lineage>
        <taxon>Bacteria</taxon>
        <taxon>Pseudomonadati</taxon>
        <taxon>Pseudomonadota</taxon>
        <taxon>Gammaproteobacteria</taxon>
        <taxon>Alkalimonas</taxon>
    </lineage>
</organism>
<gene>
    <name evidence="5" type="ORF">QWY20_17060</name>
</gene>
<dbReference type="Proteomes" id="UP001336314">
    <property type="component" value="Unassembled WGS sequence"/>
</dbReference>
<feature type="domain" description="AAA+ ATPase" evidence="4">
    <location>
        <begin position="265"/>
        <end position="395"/>
    </location>
</feature>
<feature type="domain" description="AAA+ ATPase" evidence="4">
    <location>
        <begin position="500"/>
        <end position="629"/>
    </location>
</feature>
<dbReference type="InterPro" id="IPR003959">
    <property type="entry name" value="ATPase_AAA_core"/>
</dbReference>
<reference evidence="5 6" key="1">
    <citation type="submission" date="2023-07" db="EMBL/GenBank/DDBJ databases">
        <title>Alkalimonas sp., MEB108 novel, alkaliphilic bacterium isolated from Lonar Lake, India.</title>
        <authorList>
            <person name="Joshi A."/>
            <person name="Thite S."/>
        </authorList>
    </citation>
    <scope>NUCLEOTIDE SEQUENCE [LARGE SCALE GENOMIC DNA]</scope>
    <source>
        <strain evidence="5 6">MEB108</strain>
    </source>
</reference>
<dbReference type="InterPro" id="IPR003593">
    <property type="entry name" value="AAA+_ATPase"/>
</dbReference>
<dbReference type="PANTHER" id="PTHR23073">
    <property type="entry name" value="26S PROTEASOME REGULATORY SUBUNIT"/>
    <property type="match status" value="1"/>
</dbReference>
<evidence type="ECO:0000259" key="4">
    <source>
        <dbReference type="SMART" id="SM00382"/>
    </source>
</evidence>
<name>A0ABU7J9E8_9GAMM</name>
<evidence type="ECO:0000256" key="3">
    <source>
        <dbReference type="ARBA" id="ARBA00022840"/>
    </source>
</evidence>
<evidence type="ECO:0000313" key="6">
    <source>
        <dbReference type="Proteomes" id="UP001336314"/>
    </source>
</evidence>
<comment type="similarity">
    <text evidence="1">Belongs to the AAA ATPase family.</text>
</comment>
<accession>A0ABU7J9E8</accession>
<evidence type="ECO:0000256" key="2">
    <source>
        <dbReference type="ARBA" id="ARBA00022741"/>
    </source>
</evidence>
<comment type="caution">
    <text evidence="5">The sequence shown here is derived from an EMBL/GenBank/DDBJ whole genome shotgun (WGS) entry which is preliminary data.</text>
</comment>
<evidence type="ECO:0000313" key="5">
    <source>
        <dbReference type="EMBL" id="MEE2003166.1"/>
    </source>
</evidence>
<dbReference type="RefSeq" id="WP_330130216.1">
    <property type="nucleotide sequence ID" value="NZ_JAUHLI010000023.1"/>
</dbReference>